<comment type="caution">
    <text evidence="1">The sequence shown here is derived from an EMBL/GenBank/DDBJ whole genome shotgun (WGS) entry which is preliminary data.</text>
</comment>
<evidence type="ECO:0000313" key="2">
    <source>
        <dbReference type="Proteomes" id="UP000314294"/>
    </source>
</evidence>
<evidence type="ECO:0000313" key="1">
    <source>
        <dbReference type="EMBL" id="TNN86231.1"/>
    </source>
</evidence>
<protein>
    <submittedName>
        <fullName evidence="1">Uncharacterized protein</fullName>
    </submittedName>
</protein>
<reference evidence="1 2" key="1">
    <citation type="submission" date="2019-03" db="EMBL/GenBank/DDBJ databases">
        <title>First draft genome of Liparis tanakae, snailfish: a comprehensive survey of snailfish specific genes.</title>
        <authorList>
            <person name="Kim W."/>
            <person name="Song I."/>
            <person name="Jeong J.-H."/>
            <person name="Kim D."/>
            <person name="Kim S."/>
            <person name="Ryu S."/>
            <person name="Song J.Y."/>
            <person name="Lee S.K."/>
        </authorList>
    </citation>
    <scope>NUCLEOTIDE SEQUENCE [LARGE SCALE GENOMIC DNA]</scope>
    <source>
        <tissue evidence="1">Muscle</tissue>
    </source>
</reference>
<proteinExistence type="predicted"/>
<name>A0A4Z2J8J5_9TELE</name>
<gene>
    <name evidence="1" type="ORF">EYF80_003648</name>
</gene>
<sequence>MPSPSGQQHVVMMDTRNALESMEGEKEGGRRVWVFVDVGINLRLAEDGTHHDGPILNVWSSLWEPPGSGLPPLHHRVKRLLFITE</sequence>
<dbReference type="AlphaFoldDB" id="A0A4Z2J8J5"/>
<dbReference type="EMBL" id="SRLO01000017">
    <property type="protein sequence ID" value="TNN86231.1"/>
    <property type="molecule type" value="Genomic_DNA"/>
</dbReference>
<organism evidence="1 2">
    <name type="scientific">Liparis tanakae</name>
    <name type="common">Tanaka's snailfish</name>
    <dbReference type="NCBI Taxonomy" id="230148"/>
    <lineage>
        <taxon>Eukaryota</taxon>
        <taxon>Metazoa</taxon>
        <taxon>Chordata</taxon>
        <taxon>Craniata</taxon>
        <taxon>Vertebrata</taxon>
        <taxon>Euteleostomi</taxon>
        <taxon>Actinopterygii</taxon>
        <taxon>Neopterygii</taxon>
        <taxon>Teleostei</taxon>
        <taxon>Neoteleostei</taxon>
        <taxon>Acanthomorphata</taxon>
        <taxon>Eupercaria</taxon>
        <taxon>Perciformes</taxon>
        <taxon>Cottioidei</taxon>
        <taxon>Cottales</taxon>
        <taxon>Liparidae</taxon>
        <taxon>Liparis</taxon>
    </lineage>
</organism>
<dbReference type="Proteomes" id="UP000314294">
    <property type="component" value="Unassembled WGS sequence"/>
</dbReference>
<keyword evidence="2" id="KW-1185">Reference proteome</keyword>
<accession>A0A4Z2J8J5</accession>